<dbReference type="CDD" id="cd19481">
    <property type="entry name" value="RecA-like_protease"/>
    <property type="match status" value="1"/>
</dbReference>
<dbReference type="SUPFAM" id="SSF52540">
    <property type="entry name" value="P-loop containing nucleoside triphosphate hydrolases"/>
    <property type="match status" value="1"/>
</dbReference>
<dbReference type="InterPro" id="IPR003593">
    <property type="entry name" value="AAA+_ATPase"/>
</dbReference>
<keyword evidence="6" id="KW-1185">Reference proteome</keyword>
<organism evidence="5 6">
    <name type="scientific">Nocardioides flavus</name>
    <name type="common">ex Wang et al. 2016</name>
    <dbReference type="NCBI Taxonomy" id="2058780"/>
    <lineage>
        <taxon>Bacteria</taxon>
        <taxon>Bacillati</taxon>
        <taxon>Actinomycetota</taxon>
        <taxon>Actinomycetes</taxon>
        <taxon>Propionibacteriales</taxon>
        <taxon>Nocardioidaceae</taxon>
        <taxon>Nocardioides</taxon>
    </lineage>
</organism>
<proteinExistence type="inferred from homology"/>
<dbReference type="Gene3D" id="3.40.50.300">
    <property type="entry name" value="P-loop containing nucleotide triphosphate hydrolases"/>
    <property type="match status" value="1"/>
</dbReference>
<dbReference type="InterPro" id="IPR027417">
    <property type="entry name" value="P-loop_NTPase"/>
</dbReference>
<evidence type="ECO:0000313" key="6">
    <source>
        <dbReference type="Proteomes" id="UP000597341"/>
    </source>
</evidence>
<sequence>MAGRQLKEIFRAFHARDELAFRRAAMEIIEEEQAKHHNALARDLQKLLVAGGGSLDSGSTIVVPAPPKDREGEWDLGEVREPDRLLEDLILNKTVSSALENIVEEVRQWPGLDAAGLPRRQRLLLQGPPGCGKTTAAEAIAAELGRPLLIVRLDAVVSSYLGETASNLRRILEYADQAPFVVLFDEFDALGRSRDDASEHGEMKRVVTAFLQMTDRYRGPSLLLAATNHPALLDEALWRRFDEVLTFGLPTVHQLRQVLRLRLKSVAHSGLEIDRYASTLKGRPHAAAEKLVVDARRNALMRDSAIVTGEDVDRALPGITSRPW</sequence>
<comment type="similarity">
    <text evidence="1">Belongs to the AAA ATPase family.</text>
</comment>
<comment type="caution">
    <text evidence="5">The sequence shown here is derived from an EMBL/GenBank/DDBJ whole genome shotgun (WGS) entry which is preliminary data.</text>
</comment>
<evidence type="ECO:0000256" key="2">
    <source>
        <dbReference type="ARBA" id="ARBA00022741"/>
    </source>
</evidence>
<feature type="domain" description="AAA+ ATPase" evidence="4">
    <location>
        <begin position="119"/>
        <end position="251"/>
    </location>
</feature>
<evidence type="ECO:0000313" key="5">
    <source>
        <dbReference type="EMBL" id="GHE17987.1"/>
    </source>
</evidence>
<reference evidence="6" key="1">
    <citation type="journal article" date="2019" name="Int. J. Syst. Evol. Microbiol.">
        <title>The Global Catalogue of Microorganisms (GCM) 10K type strain sequencing project: providing services to taxonomists for standard genome sequencing and annotation.</title>
        <authorList>
            <consortium name="The Broad Institute Genomics Platform"/>
            <consortium name="The Broad Institute Genome Sequencing Center for Infectious Disease"/>
            <person name="Wu L."/>
            <person name="Ma J."/>
        </authorList>
    </citation>
    <scope>NUCLEOTIDE SEQUENCE [LARGE SCALE GENOMIC DNA]</scope>
    <source>
        <strain evidence="6">CGMCC 1.12791</strain>
    </source>
</reference>
<accession>A0ABQ3HNI1</accession>
<dbReference type="Pfam" id="PF00004">
    <property type="entry name" value="AAA"/>
    <property type="match status" value="1"/>
</dbReference>
<evidence type="ECO:0000259" key="4">
    <source>
        <dbReference type="SMART" id="SM00382"/>
    </source>
</evidence>
<dbReference type="RefSeq" id="WP_191279916.1">
    <property type="nucleotide sequence ID" value="NZ_BNAD01000007.1"/>
</dbReference>
<name>A0ABQ3HNI1_9ACTN</name>
<dbReference type="EMBL" id="BNAD01000007">
    <property type="protein sequence ID" value="GHE17987.1"/>
    <property type="molecule type" value="Genomic_DNA"/>
</dbReference>
<gene>
    <name evidence="5" type="ORF">GCM10011376_25970</name>
</gene>
<keyword evidence="2" id="KW-0547">Nucleotide-binding</keyword>
<evidence type="ECO:0000256" key="1">
    <source>
        <dbReference type="ARBA" id="ARBA00006914"/>
    </source>
</evidence>
<dbReference type="PANTHER" id="PTHR23073">
    <property type="entry name" value="26S PROTEASOME REGULATORY SUBUNIT"/>
    <property type="match status" value="1"/>
</dbReference>
<dbReference type="InterPro" id="IPR050221">
    <property type="entry name" value="26S_Proteasome_ATPase"/>
</dbReference>
<keyword evidence="3" id="KW-0067">ATP-binding</keyword>
<protein>
    <submittedName>
        <fullName evidence="5">ATPase</fullName>
    </submittedName>
</protein>
<dbReference type="Proteomes" id="UP000597341">
    <property type="component" value="Unassembled WGS sequence"/>
</dbReference>
<dbReference type="SMART" id="SM00382">
    <property type="entry name" value="AAA"/>
    <property type="match status" value="1"/>
</dbReference>
<evidence type="ECO:0000256" key="3">
    <source>
        <dbReference type="ARBA" id="ARBA00022840"/>
    </source>
</evidence>
<dbReference type="InterPro" id="IPR003959">
    <property type="entry name" value="ATPase_AAA_core"/>
</dbReference>